<keyword evidence="2" id="KW-0812">Transmembrane</keyword>
<name>A0A8K0UUK1_9AGAR</name>
<feature type="region of interest" description="Disordered" evidence="1">
    <location>
        <begin position="233"/>
        <end position="252"/>
    </location>
</feature>
<feature type="region of interest" description="Disordered" evidence="1">
    <location>
        <begin position="371"/>
        <end position="436"/>
    </location>
</feature>
<dbReference type="AlphaFoldDB" id="A0A8K0UUK1"/>
<feature type="transmembrane region" description="Helical" evidence="2">
    <location>
        <begin position="260"/>
        <end position="284"/>
    </location>
</feature>
<feature type="region of interest" description="Disordered" evidence="1">
    <location>
        <begin position="327"/>
        <end position="355"/>
    </location>
</feature>
<protein>
    <recommendedName>
        <fullName evidence="5">Mid2 domain-containing protein</fullName>
    </recommendedName>
</protein>
<evidence type="ECO:0000313" key="4">
    <source>
        <dbReference type="Proteomes" id="UP000813824"/>
    </source>
</evidence>
<dbReference type="Proteomes" id="UP000813824">
    <property type="component" value="Unassembled WGS sequence"/>
</dbReference>
<organism evidence="3 4">
    <name type="scientific">Cristinia sonorae</name>
    <dbReference type="NCBI Taxonomy" id="1940300"/>
    <lineage>
        <taxon>Eukaryota</taxon>
        <taxon>Fungi</taxon>
        <taxon>Dikarya</taxon>
        <taxon>Basidiomycota</taxon>
        <taxon>Agaricomycotina</taxon>
        <taxon>Agaricomycetes</taxon>
        <taxon>Agaricomycetidae</taxon>
        <taxon>Agaricales</taxon>
        <taxon>Pleurotineae</taxon>
        <taxon>Stephanosporaceae</taxon>
        <taxon>Cristinia</taxon>
    </lineage>
</organism>
<feature type="compositionally biased region" description="Basic and acidic residues" evidence="1">
    <location>
        <begin position="399"/>
        <end position="408"/>
    </location>
</feature>
<comment type="caution">
    <text evidence="3">The sequence shown here is derived from an EMBL/GenBank/DDBJ whole genome shotgun (WGS) entry which is preliminary data.</text>
</comment>
<evidence type="ECO:0000313" key="3">
    <source>
        <dbReference type="EMBL" id="KAH8104590.1"/>
    </source>
</evidence>
<feature type="region of interest" description="Disordered" evidence="1">
    <location>
        <begin position="1"/>
        <end position="50"/>
    </location>
</feature>
<keyword evidence="2" id="KW-0472">Membrane</keyword>
<evidence type="ECO:0000256" key="1">
    <source>
        <dbReference type="SAM" id="MobiDB-lite"/>
    </source>
</evidence>
<accession>A0A8K0UUK1</accession>
<keyword evidence="2" id="KW-1133">Transmembrane helix</keyword>
<proteinExistence type="predicted"/>
<dbReference type="EMBL" id="JAEVFJ010000005">
    <property type="protein sequence ID" value="KAH8104590.1"/>
    <property type="molecule type" value="Genomic_DNA"/>
</dbReference>
<evidence type="ECO:0008006" key="5">
    <source>
        <dbReference type="Google" id="ProtNLM"/>
    </source>
</evidence>
<gene>
    <name evidence="3" type="ORF">BXZ70DRAFT_597226</name>
</gene>
<evidence type="ECO:0000256" key="2">
    <source>
        <dbReference type="SAM" id="Phobius"/>
    </source>
</evidence>
<dbReference type="OrthoDB" id="2278929at2759"/>
<sequence>MPSPSRRQPYLPPPPTHAPAASSSSLRKRKSPSTPNSVSDSLGPRSHRPFTLRDEIADEAEVNEAANRCQVFSSNAVISCFPLSNTSIPQHQIASFVWNSRLPQITQTNLVNIYLLDAVSTNVIHKWENEPNPYGRAGIVRFPVNDTWFGPRGAHWNGQPTPYLFYWVITRSDATLDSGIPQPVFAAVQTTFADSVVASMASTASVASASAASVSSAIAASLSSLSAASLTSAHSSPSSTSGPGNGNVQNDGSGSSFPRWAIAVIVVLGALALLATGILAFFIMRRMRNRRGASLSHRGSMGSSTPMMANAPQSPLLGSVGLVSAGMGSHRPHSPDVHDGASTMSRGSDPAPFSGADAAVMATAFRDMLRKPNFSDRPDEEGDSPDDHHVAPDMLLNRELAEEGRDIRSVSSSRGVKVETLNGDDDADTVQDHHHH</sequence>
<reference evidence="3" key="1">
    <citation type="journal article" date="2021" name="New Phytol.">
        <title>Evolutionary innovations through gain and loss of genes in the ectomycorrhizal Boletales.</title>
        <authorList>
            <person name="Wu G."/>
            <person name="Miyauchi S."/>
            <person name="Morin E."/>
            <person name="Kuo A."/>
            <person name="Drula E."/>
            <person name="Varga T."/>
            <person name="Kohler A."/>
            <person name="Feng B."/>
            <person name="Cao Y."/>
            <person name="Lipzen A."/>
            <person name="Daum C."/>
            <person name="Hundley H."/>
            <person name="Pangilinan J."/>
            <person name="Johnson J."/>
            <person name="Barry K."/>
            <person name="LaButti K."/>
            <person name="Ng V."/>
            <person name="Ahrendt S."/>
            <person name="Min B."/>
            <person name="Choi I.G."/>
            <person name="Park H."/>
            <person name="Plett J.M."/>
            <person name="Magnuson J."/>
            <person name="Spatafora J.W."/>
            <person name="Nagy L.G."/>
            <person name="Henrissat B."/>
            <person name="Grigoriev I.V."/>
            <person name="Yang Z.L."/>
            <person name="Xu J."/>
            <person name="Martin F.M."/>
        </authorList>
    </citation>
    <scope>NUCLEOTIDE SEQUENCE</scope>
    <source>
        <strain evidence="3">KKN 215</strain>
    </source>
</reference>
<keyword evidence="4" id="KW-1185">Reference proteome</keyword>
<dbReference type="CDD" id="cd12087">
    <property type="entry name" value="TM_EGFR-like"/>
    <property type="match status" value="1"/>
</dbReference>